<name>A0A5D0XUF1_9MICC</name>
<organism evidence="1 2">
    <name type="scientific">Arthrobacter echini</name>
    <dbReference type="NCBI Taxonomy" id="1529066"/>
    <lineage>
        <taxon>Bacteria</taxon>
        <taxon>Bacillati</taxon>
        <taxon>Actinomycetota</taxon>
        <taxon>Actinomycetes</taxon>
        <taxon>Micrococcales</taxon>
        <taxon>Micrococcaceae</taxon>
        <taxon>Arthrobacter</taxon>
    </lineage>
</organism>
<dbReference type="EMBL" id="VSLD01000001">
    <property type="protein sequence ID" value="TYD00316.1"/>
    <property type="molecule type" value="Genomic_DNA"/>
</dbReference>
<accession>A0A5D0XUF1</accession>
<protein>
    <submittedName>
        <fullName evidence="1">Uncharacterized protein</fullName>
    </submittedName>
</protein>
<evidence type="ECO:0000313" key="2">
    <source>
        <dbReference type="Proteomes" id="UP000323410"/>
    </source>
</evidence>
<gene>
    <name evidence="1" type="ORF">FQ377_02340</name>
</gene>
<dbReference type="RefSeq" id="WP_148599622.1">
    <property type="nucleotide sequence ID" value="NZ_VSLD01000001.1"/>
</dbReference>
<sequence>MTPTVRTPEQVIELIRAEDGYNPDLQYVAGPDPLGDPGFEVIVQSISLSAGGGSGTVEVWQVYPDGTYSRDN</sequence>
<dbReference type="AlphaFoldDB" id="A0A5D0XUF1"/>
<comment type="caution">
    <text evidence="1">The sequence shown here is derived from an EMBL/GenBank/DDBJ whole genome shotgun (WGS) entry which is preliminary data.</text>
</comment>
<dbReference type="OrthoDB" id="9904359at2"/>
<evidence type="ECO:0000313" key="1">
    <source>
        <dbReference type="EMBL" id="TYD00316.1"/>
    </source>
</evidence>
<proteinExistence type="predicted"/>
<dbReference type="Proteomes" id="UP000323410">
    <property type="component" value="Unassembled WGS sequence"/>
</dbReference>
<reference evidence="1 2" key="1">
    <citation type="submission" date="2019-08" db="EMBL/GenBank/DDBJ databases">
        <title>Genone of Arthrobacter echini P9.</title>
        <authorList>
            <person name="Bowman J.P."/>
        </authorList>
    </citation>
    <scope>NUCLEOTIDE SEQUENCE [LARGE SCALE GENOMIC DNA]</scope>
    <source>
        <strain evidence="1 2">P9</strain>
    </source>
</reference>
<keyword evidence="2" id="KW-1185">Reference proteome</keyword>